<comment type="caution">
    <text evidence="2">The sequence shown here is derived from an EMBL/GenBank/DDBJ whole genome shotgun (WGS) entry which is preliminary data.</text>
</comment>
<dbReference type="EMBL" id="RFFH01000002">
    <property type="protein sequence ID" value="RMI34229.1"/>
    <property type="molecule type" value="Genomic_DNA"/>
</dbReference>
<dbReference type="Gene3D" id="3.90.176.10">
    <property type="entry name" value="Toxin ADP-ribosyltransferase, Chain A, domain 1"/>
    <property type="match status" value="1"/>
</dbReference>
<protein>
    <submittedName>
        <fullName evidence="2">Uncharacterized protein</fullName>
    </submittedName>
</protein>
<evidence type="ECO:0000313" key="2">
    <source>
        <dbReference type="EMBL" id="RMI34229.1"/>
    </source>
</evidence>
<feature type="coiled-coil region" evidence="1">
    <location>
        <begin position="215"/>
        <end position="242"/>
    </location>
</feature>
<gene>
    <name evidence="2" type="ORF">EBN03_07400</name>
</gene>
<name>A0A3M2L9H9_9NOCA</name>
<organism evidence="2 3">
    <name type="scientific">Nocardia stercoris</name>
    <dbReference type="NCBI Taxonomy" id="2483361"/>
    <lineage>
        <taxon>Bacteria</taxon>
        <taxon>Bacillati</taxon>
        <taxon>Actinomycetota</taxon>
        <taxon>Actinomycetes</taxon>
        <taxon>Mycobacteriales</taxon>
        <taxon>Nocardiaceae</taxon>
        <taxon>Nocardia</taxon>
    </lineage>
</organism>
<dbReference type="AlphaFoldDB" id="A0A3M2L9H9"/>
<evidence type="ECO:0000256" key="1">
    <source>
        <dbReference type="SAM" id="Coils"/>
    </source>
</evidence>
<dbReference type="Proteomes" id="UP000279275">
    <property type="component" value="Unassembled WGS sequence"/>
</dbReference>
<keyword evidence="3" id="KW-1185">Reference proteome</keyword>
<sequence>MFYDSATSLHNAAVALFQQVQGSQTALSGCSGMSGSYSEAKAWAKTYDDQSWQALFAAQTLAQTMEDYAGALRVIGFNHELADWNANVSDNKGPAPTLPATPDPAVSACDVPPPSAGGPGNGLSDVVGLAEKVGITIPDGDTDKLGAVGDAWTKLHDAKSVSGLSDEIGRIYDAVNTVKSPEVWTILSDLKGMQDAASTLATGFSALADACHGHQKDLADLRTKLEDQLEDLAKELLEQEAINLAVGAVASMVTFGIGAVVAAARTAELVEKFAKPIKDLVQVWKDARAAKKDLDGAETLAQAARKQQQLQQRIDKAAAQAKKNAEKAAKDAADGVKSQSLTYDDVVTLNRGPTDRNGRDLIKAIREGKLTPEQEQDIAAYNSALDKLPNYEGDVVRQTNLSPEQLDKYVKGQPYTEDSYTCTSHNPAGTGGGLNAPSSNVEYQIVSKTGKDISQYGGTKDEIQFKDHTNFFVQDKYWDPQKQMTIIVMDEI</sequence>
<reference evidence="2 3" key="1">
    <citation type="submission" date="2018-10" db="EMBL/GenBank/DDBJ databases">
        <title>Isolation from cow dung.</title>
        <authorList>
            <person name="Ling L."/>
        </authorList>
    </citation>
    <scope>NUCLEOTIDE SEQUENCE [LARGE SCALE GENOMIC DNA]</scope>
    <source>
        <strain evidence="2 3">NEAU-LL90</strain>
    </source>
</reference>
<dbReference type="SUPFAM" id="SSF56399">
    <property type="entry name" value="ADP-ribosylation"/>
    <property type="match status" value="1"/>
</dbReference>
<keyword evidence="1" id="KW-0175">Coiled coil</keyword>
<feature type="coiled-coil region" evidence="1">
    <location>
        <begin position="287"/>
        <end position="327"/>
    </location>
</feature>
<evidence type="ECO:0000313" key="3">
    <source>
        <dbReference type="Proteomes" id="UP000279275"/>
    </source>
</evidence>
<proteinExistence type="predicted"/>
<accession>A0A3M2L9H9</accession>